<dbReference type="AlphaFoldDB" id="A2RWC2"/>
<evidence type="ECO:0000313" key="2">
    <source>
        <dbReference type="EMBL" id="ABM98856.1"/>
    </source>
</evidence>
<reference evidence="2 3" key="1">
    <citation type="submission" date="2007-01" db="EMBL/GenBank/DDBJ databases">
        <authorList>
            <person name="DeShazer D."/>
            <person name="Woods D.E."/>
            <person name="Nierman W.C."/>
        </authorList>
    </citation>
    <scope>NUCLEOTIDE SEQUENCE [LARGE SCALE GENOMIC DNA]</scope>
    <source>
        <strain evidence="2 3">NCTC 10229</strain>
    </source>
</reference>
<feature type="region of interest" description="Disordered" evidence="1">
    <location>
        <begin position="103"/>
        <end position="128"/>
    </location>
</feature>
<gene>
    <name evidence="2" type="ordered locus">BMA10229_0166</name>
</gene>
<evidence type="ECO:0000313" key="3">
    <source>
        <dbReference type="Proteomes" id="UP000002283"/>
    </source>
</evidence>
<protein>
    <submittedName>
        <fullName evidence="2">Uncharacterized protein</fullName>
    </submittedName>
</protein>
<accession>A2RWC2</accession>
<dbReference type="EMBL" id="CP000545">
    <property type="protein sequence ID" value="ABM98856.1"/>
    <property type="molecule type" value="Genomic_DNA"/>
</dbReference>
<feature type="compositionally biased region" description="Basic and acidic residues" evidence="1">
    <location>
        <begin position="114"/>
        <end position="128"/>
    </location>
</feature>
<proteinExistence type="predicted"/>
<feature type="region of interest" description="Disordered" evidence="1">
    <location>
        <begin position="38"/>
        <end position="58"/>
    </location>
</feature>
<evidence type="ECO:0000256" key="1">
    <source>
        <dbReference type="SAM" id="MobiDB-lite"/>
    </source>
</evidence>
<dbReference type="Proteomes" id="UP000002283">
    <property type="component" value="Chromosome II"/>
</dbReference>
<dbReference type="KEGG" id="bml:BMA10229_0166"/>
<name>A2RWC2_BURM9</name>
<organism evidence="2 3">
    <name type="scientific">Burkholderia mallei (strain NCTC 10229)</name>
    <dbReference type="NCBI Taxonomy" id="412022"/>
    <lineage>
        <taxon>Bacteria</taxon>
        <taxon>Pseudomonadati</taxon>
        <taxon>Pseudomonadota</taxon>
        <taxon>Betaproteobacteria</taxon>
        <taxon>Burkholderiales</taxon>
        <taxon>Burkholderiaceae</taxon>
        <taxon>Burkholderia</taxon>
        <taxon>pseudomallei group</taxon>
    </lineage>
</organism>
<dbReference type="HOGENOM" id="CLU_2045297_0_0_4"/>
<sequence>MRSLLFPSMMSPLIEVRDAVATGRSAGANRRISHAARSIRARREAARRPPSACRRCGRMHAMRSGAGYPEHDGPEARRGHYTREWVPARFNFGCSASRCAELQAERGGPSAGARGRERTESGCLSEKP</sequence>